<evidence type="ECO:0000256" key="5">
    <source>
        <dbReference type="ARBA" id="ARBA00037941"/>
    </source>
</evidence>
<dbReference type="Pfam" id="PF01266">
    <property type="entry name" value="DAO"/>
    <property type="match status" value="1"/>
</dbReference>
<evidence type="ECO:0000313" key="7">
    <source>
        <dbReference type="EMBL" id="AQZ94426.1"/>
    </source>
</evidence>
<dbReference type="InterPro" id="IPR006076">
    <property type="entry name" value="FAD-dep_OxRdtase"/>
</dbReference>
<proteinExistence type="inferred from homology"/>
<gene>
    <name evidence="7" type="ORF">BVH74_06495</name>
</gene>
<feature type="domain" description="FAD dependent oxidoreductase" evidence="6">
    <location>
        <begin position="6"/>
        <end position="363"/>
    </location>
</feature>
<comment type="similarity">
    <text evidence="5">Belongs to the L2HGDH family.</text>
</comment>
<dbReference type="InterPro" id="IPR036188">
    <property type="entry name" value="FAD/NAD-bd_sf"/>
</dbReference>
<keyword evidence="4" id="KW-0560">Oxidoreductase</keyword>
<name>A0A1V0B3B8_9GAMM</name>
<dbReference type="EMBL" id="CP020100">
    <property type="protein sequence ID" value="AQZ94426.1"/>
    <property type="molecule type" value="Genomic_DNA"/>
</dbReference>
<dbReference type="AlphaFoldDB" id="A0A1V0B3B8"/>
<keyword evidence="8" id="KW-1185">Reference proteome</keyword>
<dbReference type="Proteomes" id="UP000243488">
    <property type="component" value="Chromosome"/>
</dbReference>
<dbReference type="Gene3D" id="3.50.50.60">
    <property type="entry name" value="FAD/NAD(P)-binding domain"/>
    <property type="match status" value="1"/>
</dbReference>
<evidence type="ECO:0000256" key="4">
    <source>
        <dbReference type="ARBA" id="ARBA00023002"/>
    </source>
</evidence>
<dbReference type="SUPFAM" id="SSF51905">
    <property type="entry name" value="FAD/NAD(P)-binding domain"/>
    <property type="match status" value="1"/>
</dbReference>
<dbReference type="KEGG" id="ppha:BVH74_06495"/>
<evidence type="ECO:0000313" key="8">
    <source>
        <dbReference type="Proteomes" id="UP000243488"/>
    </source>
</evidence>
<dbReference type="PANTHER" id="PTHR43104:SF4">
    <property type="entry name" value="L-2-HYDROXYGLUTARATE DEHYDROGENASE, MITOCHONDRIAL"/>
    <property type="match status" value="1"/>
</dbReference>
<accession>A0A1V0B3B8</accession>
<dbReference type="PANTHER" id="PTHR43104">
    <property type="entry name" value="L-2-HYDROXYGLUTARATE DEHYDROGENASE, MITOCHONDRIAL"/>
    <property type="match status" value="1"/>
</dbReference>
<dbReference type="PRINTS" id="PR00411">
    <property type="entry name" value="PNDRDTASEI"/>
</dbReference>
<dbReference type="STRING" id="1931241.BVH74_06495"/>
<organism evidence="7 8">
    <name type="scientific">Halopseudomonas phragmitis</name>
    <dbReference type="NCBI Taxonomy" id="1931241"/>
    <lineage>
        <taxon>Bacteria</taxon>
        <taxon>Pseudomonadati</taxon>
        <taxon>Pseudomonadota</taxon>
        <taxon>Gammaproteobacteria</taxon>
        <taxon>Pseudomonadales</taxon>
        <taxon>Pseudomonadaceae</taxon>
        <taxon>Halopseudomonas</taxon>
    </lineage>
</organism>
<protein>
    <submittedName>
        <fullName evidence="7">FAD-dependent oxidoreductase</fullName>
    </submittedName>
</protein>
<evidence type="ECO:0000256" key="1">
    <source>
        <dbReference type="ARBA" id="ARBA00001974"/>
    </source>
</evidence>
<evidence type="ECO:0000259" key="6">
    <source>
        <dbReference type="Pfam" id="PF01266"/>
    </source>
</evidence>
<dbReference type="Gene3D" id="3.30.9.10">
    <property type="entry name" value="D-Amino Acid Oxidase, subunit A, domain 2"/>
    <property type="match status" value="1"/>
</dbReference>
<keyword evidence="3" id="KW-0274">FAD</keyword>
<keyword evidence="2" id="KW-0285">Flavoprotein</keyword>
<reference evidence="7 8" key="1">
    <citation type="submission" date="2017-03" db="EMBL/GenBank/DDBJ databases">
        <title>Complete genome sequence of the novel DNRA strain Pseudomonas sp. S-6-2 isolated from Chinese polluted river sediment. Journal of Biotechnology.</title>
        <authorList>
            <person name="Li J."/>
            <person name="Xiang F."/>
            <person name="Wang L."/>
            <person name="Xi L."/>
            <person name="Liu J."/>
        </authorList>
    </citation>
    <scope>NUCLEOTIDE SEQUENCE [LARGE SCALE GENOMIC DNA]</scope>
    <source>
        <strain evidence="7 8">S-6-2</strain>
    </source>
</reference>
<evidence type="ECO:0000256" key="3">
    <source>
        <dbReference type="ARBA" id="ARBA00022827"/>
    </source>
</evidence>
<dbReference type="GO" id="GO:0047545">
    <property type="term" value="F:(S)-2-hydroxyglutarate dehydrogenase activity"/>
    <property type="evidence" value="ECO:0007669"/>
    <property type="project" value="TreeGrafter"/>
</dbReference>
<dbReference type="RefSeq" id="WP_080049279.1">
    <property type="nucleotide sequence ID" value="NZ_CP020100.1"/>
</dbReference>
<comment type="cofactor">
    <cofactor evidence="1">
        <name>FAD</name>
        <dbReference type="ChEBI" id="CHEBI:57692"/>
    </cofactor>
</comment>
<evidence type="ECO:0000256" key="2">
    <source>
        <dbReference type="ARBA" id="ARBA00022630"/>
    </source>
</evidence>
<sequence length="369" mass="39804">MVDVEVVVVGAGVVGLAIAQCLAAAGREVLVLEREPWPGQHASSRNSEVIHAGIYYPPGSLKARLCREGRDLLYAWCIERGVEHQRIGKLLVAVEENECPALARLQANARANGVELQALSGAEVLALEPELRAVAGLFSPLTGIIDSHALLQSFETALQQGSGQLSLNTEVRRLHPQADGWQVEGDSAGQAFSLRCRWLINSAGIFAQALTRSIDVELRAVPALHLCQGRYFSYSGRSPFRHLVYPMPEVNTAGLGVHATLDLGGQLRFGPDVRYVDSLDYRVDPQLREQFARAVQRYWPGCQAERLQPGYAGVRAKLSGVGEPAADFILQGPAEHGLAGLINLFGIESPGLTASLAIANEVAVRLGRL</sequence>